<dbReference type="Pfam" id="PF03965">
    <property type="entry name" value="Penicillinase_R"/>
    <property type="match status" value="1"/>
</dbReference>
<dbReference type="GO" id="GO:0045892">
    <property type="term" value="P:negative regulation of DNA-templated transcription"/>
    <property type="evidence" value="ECO:0007669"/>
    <property type="project" value="InterPro"/>
</dbReference>
<dbReference type="GO" id="GO:0003677">
    <property type="term" value="F:DNA binding"/>
    <property type="evidence" value="ECO:0007669"/>
    <property type="project" value="UniProtKB-KW"/>
</dbReference>
<dbReference type="RefSeq" id="WP_055258259.1">
    <property type="nucleotide sequence ID" value="NZ_CYXT01000006.1"/>
</dbReference>
<dbReference type="EMBL" id="CYXT01000006">
    <property type="protein sequence ID" value="CUM87621.1"/>
    <property type="molecule type" value="Genomic_DNA"/>
</dbReference>
<dbReference type="Gene3D" id="1.10.4040.10">
    <property type="entry name" value="Penicillinase repressor domain"/>
    <property type="match status" value="1"/>
</dbReference>
<proteinExistence type="inferred from homology"/>
<comment type="similarity">
    <text evidence="1">Belongs to the BlaI transcriptional regulatory family.</text>
</comment>
<keyword evidence="3" id="KW-0238">DNA-binding</keyword>
<evidence type="ECO:0000256" key="1">
    <source>
        <dbReference type="ARBA" id="ARBA00011046"/>
    </source>
</evidence>
<name>A0A173SBF4_ANAHA</name>
<evidence type="ECO:0000256" key="4">
    <source>
        <dbReference type="ARBA" id="ARBA00023163"/>
    </source>
</evidence>
<evidence type="ECO:0000256" key="3">
    <source>
        <dbReference type="ARBA" id="ARBA00023125"/>
    </source>
</evidence>
<dbReference type="InterPro" id="IPR036390">
    <property type="entry name" value="WH_DNA-bd_sf"/>
</dbReference>
<evidence type="ECO:0000256" key="2">
    <source>
        <dbReference type="ARBA" id="ARBA00023015"/>
    </source>
</evidence>
<keyword evidence="4" id="KW-0804">Transcription</keyword>
<keyword evidence="2" id="KW-0805">Transcription regulation</keyword>
<dbReference type="Proteomes" id="UP000095598">
    <property type="component" value="Unassembled WGS sequence"/>
</dbReference>
<gene>
    <name evidence="5" type="ORF">ERS852425_01174</name>
</gene>
<evidence type="ECO:0000313" key="5">
    <source>
        <dbReference type="EMBL" id="CUM87621.1"/>
    </source>
</evidence>
<dbReference type="Gene3D" id="1.10.10.10">
    <property type="entry name" value="Winged helix-like DNA-binding domain superfamily/Winged helix DNA-binding domain"/>
    <property type="match status" value="1"/>
</dbReference>
<accession>A0A173SBF4</accession>
<dbReference type="AlphaFoldDB" id="A0A173SBF4"/>
<dbReference type="SUPFAM" id="SSF46785">
    <property type="entry name" value="Winged helix' DNA-binding domain"/>
    <property type="match status" value="1"/>
</dbReference>
<protein>
    <submittedName>
        <fullName evidence="5">Copper transport repressor, CopY/TcrY family</fullName>
    </submittedName>
</protein>
<dbReference type="PIRSF" id="PIRSF019455">
    <property type="entry name" value="CopR_AtkY"/>
    <property type="match status" value="1"/>
</dbReference>
<evidence type="ECO:0000313" key="6">
    <source>
        <dbReference type="Proteomes" id="UP000095598"/>
    </source>
</evidence>
<organism evidence="5 6">
    <name type="scientific">Anaerostipes hadrus</name>
    <dbReference type="NCBI Taxonomy" id="649756"/>
    <lineage>
        <taxon>Bacteria</taxon>
        <taxon>Bacillati</taxon>
        <taxon>Bacillota</taxon>
        <taxon>Clostridia</taxon>
        <taxon>Lachnospirales</taxon>
        <taxon>Lachnospiraceae</taxon>
        <taxon>Anaerostipes</taxon>
    </lineage>
</organism>
<dbReference type="InterPro" id="IPR036388">
    <property type="entry name" value="WH-like_DNA-bd_sf"/>
</dbReference>
<reference evidence="5 6" key="1">
    <citation type="submission" date="2015-09" db="EMBL/GenBank/DDBJ databases">
        <authorList>
            <consortium name="Pathogen Informatics"/>
        </authorList>
    </citation>
    <scope>NUCLEOTIDE SEQUENCE [LARGE SCALE GENOMIC DNA]</scope>
    <source>
        <strain evidence="5 6">2789STDY5608868</strain>
    </source>
</reference>
<sequence length="123" mass="14875">MEKLTNLEEIIMKCIWDYGEEIPFLQIGKELKERYSKEYKRTSIRTYLFRLEDKEYLKVDKRGRNAYVYPIISEKEYRKEKAEDILDNWFDGSAKELFTALSEKIPKSEKERLKGVLDDMDFI</sequence>
<dbReference type="InterPro" id="IPR005650">
    <property type="entry name" value="BlaI_family"/>
</dbReference>